<dbReference type="PANTHER" id="PTHR12203">
    <property type="entry name" value="KDEL LYS-ASP-GLU-LEU CONTAINING - RELATED"/>
    <property type="match status" value="1"/>
</dbReference>
<name>A0A8K0W3Z3_9PLEO</name>
<dbReference type="PANTHER" id="PTHR12203:SF22">
    <property type="entry name" value="CAPSULE ASSOCIATED PROTEIN"/>
    <property type="match status" value="1"/>
</dbReference>
<keyword evidence="5" id="KW-1185">Reference proteome</keyword>
<evidence type="ECO:0000259" key="3">
    <source>
        <dbReference type="Pfam" id="PF05686"/>
    </source>
</evidence>
<sequence length="647" mass="72572">MHIPTTWRALWYLIVLAALTLVTVLYGISWSHGLTLKDHGFGHVKPWRKPGHSGDASKSTTKTDGKELPDGLHPISHLMDVASAAFKTTMKNQAQTVDQAAAMYRKKRGRHPPPGFDAWYAYAASHKALLVESFWDQIYDDLGPFWSLNPVLLRKQAHVLSPRIEIRDRNVAVQAHTKHAKLDAWVDMMRTLLQSPKVELPDMDIPLSTSSSAAMLVPWETIDTAMSMSRKMMAEPKDVVSAYSGLADIKALTTDYEWKPKWLGPRLTHPESWLGPRPLWSVVRLACPPGSAARQAKVFNDIWTSKANVNEAHSATALLPISLPKGSLKGYASNWTLTTEACQHPNLQGLHSDVVSPVEMAVSNTLFPLFTGSKMVVGNEILLPAVADWNTSAAFDLVDWESRHDTLHYRTASTFANEPARYWRRFQRERLLSMLNATHVEIAEASVHSGNESTVGVGYASNFRLLPANEYHLKAQTGGQLAEWVNGWADAGLTELKCEGQEGGCGDMPEYFSIVGPAPPDGVKSKSAVAIDDDSLLHHLRSAQVTLRSTIRRHWYDSRLVPWLHFIPLEHSFVDLYGVMEYFVGSRVQEGSRHDDAARKVAEMSKEWAERVLRKEDMLIYTYRLLLEYARVVDDKRDRLGWVGDLK</sequence>
<keyword evidence="2" id="KW-0812">Transmembrane</keyword>
<evidence type="ECO:0000313" key="4">
    <source>
        <dbReference type="EMBL" id="KAH7094388.1"/>
    </source>
</evidence>
<evidence type="ECO:0000313" key="5">
    <source>
        <dbReference type="Proteomes" id="UP000813461"/>
    </source>
</evidence>
<feature type="region of interest" description="Disordered" evidence="1">
    <location>
        <begin position="47"/>
        <end position="69"/>
    </location>
</feature>
<organism evidence="4 5">
    <name type="scientific">Paraphoma chrysanthemicola</name>
    <dbReference type="NCBI Taxonomy" id="798071"/>
    <lineage>
        <taxon>Eukaryota</taxon>
        <taxon>Fungi</taxon>
        <taxon>Dikarya</taxon>
        <taxon>Ascomycota</taxon>
        <taxon>Pezizomycotina</taxon>
        <taxon>Dothideomycetes</taxon>
        <taxon>Pleosporomycetidae</taxon>
        <taxon>Pleosporales</taxon>
        <taxon>Pleosporineae</taxon>
        <taxon>Phaeosphaeriaceae</taxon>
        <taxon>Paraphoma</taxon>
    </lineage>
</organism>
<feature type="domain" description="Glycosyl transferase CAP10" evidence="3">
    <location>
        <begin position="554"/>
        <end position="633"/>
    </location>
</feature>
<feature type="transmembrane region" description="Helical" evidence="2">
    <location>
        <begin position="9"/>
        <end position="28"/>
    </location>
</feature>
<protein>
    <recommendedName>
        <fullName evidence="3">Glycosyl transferase CAP10 domain-containing protein</fullName>
    </recommendedName>
</protein>
<dbReference type="InterPro" id="IPR051091">
    <property type="entry name" value="O-Glucosyltr/Glycosyltrsf_90"/>
</dbReference>
<reference evidence="4" key="1">
    <citation type="journal article" date="2021" name="Nat. Commun.">
        <title>Genetic determinants of endophytism in the Arabidopsis root mycobiome.</title>
        <authorList>
            <person name="Mesny F."/>
            <person name="Miyauchi S."/>
            <person name="Thiergart T."/>
            <person name="Pickel B."/>
            <person name="Atanasova L."/>
            <person name="Karlsson M."/>
            <person name="Huettel B."/>
            <person name="Barry K.W."/>
            <person name="Haridas S."/>
            <person name="Chen C."/>
            <person name="Bauer D."/>
            <person name="Andreopoulos W."/>
            <person name="Pangilinan J."/>
            <person name="LaButti K."/>
            <person name="Riley R."/>
            <person name="Lipzen A."/>
            <person name="Clum A."/>
            <person name="Drula E."/>
            <person name="Henrissat B."/>
            <person name="Kohler A."/>
            <person name="Grigoriev I.V."/>
            <person name="Martin F.M."/>
            <person name="Hacquard S."/>
        </authorList>
    </citation>
    <scope>NUCLEOTIDE SEQUENCE</scope>
    <source>
        <strain evidence="4">MPI-SDFR-AT-0120</strain>
    </source>
</reference>
<dbReference type="InterPro" id="IPR006598">
    <property type="entry name" value="CAP10"/>
</dbReference>
<dbReference type="OrthoDB" id="541052at2759"/>
<accession>A0A8K0W3Z3</accession>
<dbReference type="AlphaFoldDB" id="A0A8K0W3Z3"/>
<dbReference type="Pfam" id="PF05686">
    <property type="entry name" value="Glyco_transf_90"/>
    <property type="match status" value="1"/>
</dbReference>
<keyword evidence="2" id="KW-1133">Transmembrane helix</keyword>
<dbReference type="Proteomes" id="UP000813461">
    <property type="component" value="Unassembled WGS sequence"/>
</dbReference>
<keyword evidence="2" id="KW-0472">Membrane</keyword>
<comment type="caution">
    <text evidence="4">The sequence shown here is derived from an EMBL/GenBank/DDBJ whole genome shotgun (WGS) entry which is preliminary data.</text>
</comment>
<gene>
    <name evidence="4" type="ORF">FB567DRAFT_599940</name>
</gene>
<evidence type="ECO:0000256" key="2">
    <source>
        <dbReference type="SAM" id="Phobius"/>
    </source>
</evidence>
<evidence type="ECO:0000256" key="1">
    <source>
        <dbReference type="SAM" id="MobiDB-lite"/>
    </source>
</evidence>
<proteinExistence type="predicted"/>
<dbReference type="EMBL" id="JAGMVJ010000001">
    <property type="protein sequence ID" value="KAH7094388.1"/>
    <property type="molecule type" value="Genomic_DNA"/>
</dbReference>